<evidence type="ECO:0000256" key="4">
    <source>
        <dbReference type="PROSITE-ProRule" id="PRU00335"/>
    </source>
</evidence>
<dbReference type="SUPFAM" id="SSF46689">
    <property type="entry name" value="Homeodomain-like"/>
    <property type="match status" value="1"/>
</dbReference>
<keyword evidence="1" id="KW-0805">Transcription regulation</keyword>
<dbReference type="eggNOG" id="COG1309">
    <property type="taxonomic scope" value="Bacteria"/>
</dbReference>
<sequence>MPESPPDLCSIPSANLVLAPRQQRGRDRQEALLQAGLHLTRTRHWDEVKVGDIAKEIGCSTGTFYTRFHDKAAYFEVLIGLVAEVMQQRADAFFAAPERMHETPREFVAQWIDLVLRSFSLHRGLYAAAVIDLRRQLPAVRAQSPLIGLRNQSRTQFISAMARWGLWNSEAGRQQLEFAHQLVQGVLINAALTDPGPLHLDDAKLHEQLTVVMCAYLGLFHVAE</sequence>
<evidence type="ECO:0000256" key="1">
    <source>
        <dbReference type="ARBA" id="ARBA00023015"/>
    </source>
</evidence>
<dbReference type="PANTHER" id="PTHR30055">
    <property type="entry name" value="HTH-TYPE TRANSCRIPTIONAL REGULATOR RUTR"/>
    <property type="match status" value="1"/>
</dbReference>
<gene>
    <name evidence="6" type="ordered locus">Tint_1569</name>
</gene>
<organism evidence="6">
    <name type="scientific">Thiomonas intermedia (strain K12)</name>
    <name type="common">Thiobacillus intermedius</name>
    <dbReference type="NCBI Taxonomy" id="75379"/>
    <lineage>
        <taxon>Bacteria</taxon>
        <taxon>Pseudomonadati</taxon>
        <taxon>Pseudomonadota</taxon>
        <taxon>Betaproteobacteria</taxon>
        <taxon>Burkholderiales</taxon>
        <taxon>Thiomonas</taxon>
    </lineage>
</organism>
<dbReference type="GO" id="GO:0000976">
    <property type="term" value="F:transcription cis-regulatory region binding"/>
    <property type="evidence" value="ECO:0007669"/>
    <property type="project" value="TreeGrafter"/>
</dbReference>
<evidence type="ECO:0000313" key="6">
    <source>
        <dbReference type="EMBL" id="ADG30944.1"/>
    </source>
</evidence>
<keyword evidence="3" id="KW-0804">Transcription</keyword>
<dbReference type="PANTHER" id="PTHR30055:SF234">
    <property type="entry name" value="HTH-TYPE TRANSCRIPTIONAL REGULATOR BETI"/>
    <property type="match status" value="1"/>
</dbReference>
<feature type="domain" description="HTH tetR-type" evidence="5">
    <location>
        <begin position="26"/>
        <end position="86"/>
    </location>
</feature>
<evidence type="ECO:0000256" key="3">
    <source>
        <dbReference type="ARBA" id="ARBA00023163"/>
    </source>
</evidence>
<dbReference type="GO" id="GO:0003700">
    <property type="term" value="F:DNA-binding transcription factor activity"/>
    <property type="evidence" value="ECO:0007669"/>
    <property type="project" value="TreeGrafter"/>
</dbReference>
<dbReference type="STRING" id="75379.Tint_1569"/>
<dbReference type="InterPro" id="IPR001647">
    <property type="entry name" value="HTH_TetR"/>
</dbReference>
<dbReference type="InterPro" id="IPR050109">
    <property type="entry name" value="HTH-type_TetR-like_transc_reg"/>
</dbReference>
<keyword evidence="2 4" id="KW-0238">DNA-binding</keyword>
<accession>D5X1E8</accession>
<dbReference type="EMBL" id="CP002021">
    <property type="protein sequence ID" value="ADG30944.1"/>
    <property type="molecule type" value="Genomic_DNA"/>
</dbReference>
<reference evidence="6" key="1">
    <citation type="submission" date="2010-04" db="EMBL/GenBank/DDBJ databases">
        <title>Complete sequence of Thiomonas intermedia K12.</title>
        <authorList>
            <consortium name="US DOE Joint Genome Institute"/>
            <person name="Lucas S."/>
            <person name="Copeland A."/>
            <person name="Lapidus A."/>
            <person name="Cheng J.-F."/>
            <person name="Bruce D."/>
            <person name="Goodwin L."/>
            <person name="Pitluck S."/>
            <person name="Davenport K."/>
            <person name="Detter J.C."/>
            <person name="Han C."/>
            <person name="Tapia R."/>
            <person name="Land M."/>
            <person name="Hauser L."/>
            <person name="Kyrpides N."/>
            <person name="Ovchinnikova G."/>
            <person name="Kerfeld C.A."/>
            <person name="Cannon G.C."/>
            <person name="Heinhorst S."/>
            <person name="Woyke T."/>
        </authorList>
    </citation>
    <scope>NUCLEOTIDE SEQUENCE [LARGE SCALE GENOMIC DNA]</scope>
    <source>
        <strain evidence="6">K12</strain>
    </source>
</reference>
<protein>
    <submittedName>
        <fullName evidence="6">Transcriptional regulator, TetR family</fullName>
    </submittedName>
</protein>
<proteinExistence type="predicted"/>
<dbReference type="HOGENOM" id="CLU_105787_0_0_4"/>
<name>D5X1E8_THIK1</name>
<evidence type="ECO:0000256" key="2">
    <source>
        <dbReference type="ARBA" id="ARBA00023125"/>
    </source>
</evidence>
<dbReference type="InterPro" id="IPR009057">
    <property type="entry name" value="Homeodomain-like_sf"/>
</dbReference>
<dbReference type="Pfam" id="PF00440">
    <property type="entry name" value="TetR_N"/>
    <property type="match status" value="1"/>
</dbReference>
<dbReference type="BioCyc" id="TINT75379:TINT_RS07870-MONOMER"/>
<dbReference type="KEGG" id="tin:Tint_1569"/>
<dbReference type="AlphaFoldDB" id="D5X1E8"/>
<feature type="DNA-binding region" description="H-T-H motif" evidence="4">
    <location>
        <begin position="49"/>
        <end position="68"/>
    </location>
</feature>
<dbReference type="PROSITE" id="PS50977">
    <property type="entry name" value="HTH_TETR_2"/>
    <property type="match status" value="1"/>
</dbReference>
<dbReference type="Gene3D" id="1.10.357.10">
    <property type="entry name" value="Tetracycline Repressor, domain 2"/>
    <property type="match status" value="1"/>
</dbReference>
<evidence type="ECO:0000259" key="5">
    <source>
        <dbReference type="PROSITE" id="PS50977"/>
    </source>
</evidence>